<evidence type="ECO:0000259" key="2">
    <source>
        <dbReference type="Pfam" id="PF14534"/>
    </source>
</evidence>
<evidence type="ECO:0000256" key="1">
    <source>
        <dbReference type="SAM" id="MobiDB-lite"/>
    </source>
</evidence>
<comment type="caution">
    <text evidence="3">The sequence shown here is derived from an EMBL/GenBank/DDBJ whole genome shotgun (WGS) entry which is preliminary data.</text>
</comment>
<reference evidence="3 4" key="1">
    <citation type="submission" date="2024-10" db="EMBL/GenBank/DDBJ databases">
        <title>The Natural Products Discovery Center: Release of the First 8490 Sequenced Strains for Exploring Actinobacteria Biosynthetic Diversity.</title>
        <authorList>
            <person name="Kalkreuter E."/>
            <person name="Kautsar S.A."/>
            <person name="Yang D."/>
            <person name="Bader C.D."/>
            <person name="Teijaro C.N."/>
            <person name="Fluegel L."/>
            <person name="Davis C.M."/>
            <person name="Simpson J.R."/>
            <person name="Lauterbach L."/>
            <person name="Steele A.D."/>
            <person name="Gui C."/>
            <person name="Meng S."/>
            <person name="Li G."/>
            <person name="Viehrig K."/>
            <person name="Ye F."/>
            <person name="Su P."/>
            <person name="Kiefer A.F."/>
            <person name="Nichols A."/>
            <person name="Cepeda A.J."/>
            <person name="Yan W."/>
            <person name="Fan B."/>
            <person name="Jiang Y."/>
            <person name="Adhikari A."/>
            <person name="Zheng C.-J."/>
            <person name="Schuster L."/>
            <person name="Cowan T.M."/>
            <person name="Smanski M.J."/>
            <person name="Chevrette M.G."/>
            <person name="De Carvalho L.P.S."/>
            <person name="Shen B."/>
        </authorList>
    </citation>
    <scope>NUCLEOTIDE SEQUENCE [LARGE SCALE GENOMIC DNA]</scope>
    <source>
        <strain evidence="3 4">NPDC004119</strain>
    </source>
</reference>
<accession>A0ABW6PC20</accession>
<dbReference type="EMBL" id="JBIAMT010000007">
    <property type="protein sequence ID" value="MFF0500706.1"/>
    <property type="molecule type" value="Genomic_DNA"/>
</dbReference>
<dbReference type="Gene3D" id="3.10.450.50">
    <property type="match status" value="1"/>
</dbReference>
<feature type="region of interest" description="Disordered" evidence="1">
    <location>
        <begin position="133"/>
        <end position="153"/>
    </location>
</feature>
<dbReference type="Proteomes" id="UP001601442">
    <property type="component" value="Unassembled WGS sequence"/>
</dbReference>
<feature type="domain" description="DUF4440" evidence="2">
    <location>
        <begin position="12"/>
        <end position="122"/>
    </location>
</feature>
<organism evidence="3 4">
    <name type="scientific">Nocardia aobensis</name>
    <dbReference type="NCBI Taxonomy" id="257277"/>
    <lineage>
        <taxon>Bacteria</taxon>
        <taxon>Bacillati</taxon>
        <taxon>Actinomycetota</taxon>
        <taxon>Actinomycetes</taxon>
        <taxon>Mycobacteriales</taxon>
        <taxon>Nocardiaceae</taxon>
        <taxon>Nocardia</taxon>
    </lineage>
</organism>
<dbReference type="InterPro" id="IPR011944">
    <property type="entry name" value="Steroid_delta5-4_isomerase"/>
</dbReference>
<dbReference type="SUPFAM" id="SSF54427">
    <property type="entry name" value="NTF2-like"/>
    <property type="match status" value="1"/>
</dbReference>
<gene>
    <name evidence="3" type="ORF">ACFYU5_30220</name>
</gene>
<dbReference type="NCBIfam" id="TIGR02246">
    <property type="entry name" value="SgcJ/EcaC family oxidoreductase"/>
    <property type="match status" value="1"/>
</dbReference>
<dbReference type="InterPro" id="IPR027843">
    <property type="entry name" value="DUF4440"/>
</dbReference>
<name>A0ABW6PC20_9NOCA</name>
<protein>
    <submittedName>
        <fullName evidence="3">SgcJ/EcaC family oxidoreductase</fullName>
    </submittedName>
</protein>
<proteinExistence type="predicted"/>
<evidence type="ECO:0000313" key="4">
    <source>
        <dbReference type="Proteomes" id="UP001601442"/>
    </source>
</evidence>
<dbReference type="RefSeq" id="WP_387400336.1">
    <property type="nucleotide sequence ID" value="NZ_JBIAMT010000007.1"/>
</dbReference>
<keyword evidence="4" id="KW-1185">Reference proteome</keyword>
<dbReference type="InterPro" id="IPR032710">
    <property type="entry name" value="NTF2-like_dom_sf"/>
</dbReference>
<evidence type="ECO:0000313" key="3">
    <source>
        <dbReference type="EMBL" id="MFF0500706.1"/>
    </source>
</evidence>
<dbReference type="Pfam" id="PF14534">
    <property type="entry name" value="DUF4440"/>
    <property type="match status" value="1"/>
</dbReference>
<sequence length="153" mass="16664">MTTTRTDDSAAIAQILADQYKAWAAGDADAFVADYAEDATVIMPGTYRRSRAEIRQGMADGFATVLANSTVTDEIGDIRFLGHDHAVVVSKAAIAFAGETEVPADRYVNATWVMHRRDGKWTVAAYHNSPAVARQRPATHPNRKIDTTPTITQ</sequence>